<evidence type="ECO:0000256" key="4">
    <source>
        <dbReference type="ARBA" id="ARBA00011439"/>
    </source>
</evidence>
<dbReference type="PANTHER" id="PTHR34933:SF1">
    <property type="entry name" value="FLAGELLAR L-RING PROTEIN"/>
    <property type="match status" value="1"/>
</dbReference>
<evidence type="ECO:0000256" key="9">
    <source>
        <dbReference type="ARBA" id="ARBA00023237"/>
    </source>
</evidence>
<dbReference type="NCBIfam" id="NF001304">
    <property type="entry name" value="PRK00249.1-4"/>
    <property type="match status" value="1"/>
</dbReference>
<dbReference type="GO" id="GO:0009427">
    <property type="term" value="C:bacterial-type flagellum basal body, distal rod, L ring"/>
    <property type="evidence" value="ECO:0007669"/>
    <property type="project" value="InterPro"/>
</dbReference>
<evidence type="ECO:0000256" key="3">
    <source>
        <dbReference type="ARBA" id="ARBA00006929"/>
    </source>
</evidence>
<sequence>MNFNRTLLIIFTGSAFLLSGCKTIYQNASMDDPNWAPAFPEVTDTSQSNPGAIFNPASAQMLFQDKKAHRIGDIITIVLSERTNATKTADTELGKDTTLSMGAPTLLGNANVNVGGGTSNLGVSYTGANSFKAETDSEQSNQLQGTITVTIHQVYPNGNLAIKGEKWISLNQGSEFIRVAGIIRPEDIDKDNQITSTRIANARISYGGTGPLAEANEEGWLSRFFNSGWWPF</sequence>
<evidence type="ECO:0000256" key="10">
    <source>
        <dbReference type="ARBA" id="ARBA00023288"/>
    </source>
</evidence>
<dbReference type="GO" id="GO:0009279">
    <property type="term" value="C:cell outer membrane"/>
    <property type="evidence" value="ECO:0007669"/>
    <property type="project" value="UniProtKB-SubCell"/>
</dbReference>
<keyword evidence="6 11" id="KW-0472">Membrane</keyword>
<dbReference type="InterPro" id="IPR000527">
    <property type="entry name" value="Flag_Lring"/>
</dbReference>
<dbReference type="PRINTS" id="PR01008">
    <property type="entry name" value="FLGLRINGFLGH"/>
</dbReference>
<keyword evidence="10 11" id="KW-0449">Lipoprotein</keyword>
<evidence type="ECO:0000256" key="2">
    <source>
        <dbReference type="ARBA" id="ARBA00004635"/>
    </source>
</evidence>
<evidence type="ECO:0000256" key="8">
    <source>
        <dbReference type="ARBA" id="ARBA00023143"/>
    </source>
</evidence>
<dbReference type="HAMAP" id="MF_00415">
    <property type="entry name" value="FlgH"/>
    <property type="match status" value="1"/>
</dbReference>
<dbReference type="OrthoDB" id="9789463at2"/>
<comment type="function">
    <text evidence="1 11">Assembles around the rod to form the L-ring and probably protects the motor/basal body from shearing forces during rotation.</text>
</comment>
<dbReference type="RefSeq" id="WP_142933362.1">
    <property type="nucleotide sequence ID" value="NZ_ML660169.1"/>
</dbReference>
<dbReference type="EMBL" id="VIKS01000013">
    <property type="protein sequence ID" value="TQV84867.1"/>
    <property type="molecule type" value="Genomic_DNA"/>
</dbReference>
<comment type="subunit">
    <text evidence="4 11">The basal body constitutes a major portion of the flagellar organelle and consists of four rings (L,P,S, and M) mounted on a central rod.</text>
</comment>
<keyword evidence="13" id="KW-1185">Reference proteome</keyword>
<evidence type="ECO:0000313" key="12">
    <source>
        <dbReference type="EMBL" id="TQV84867.1"/>
    </source>
</evidence>
<dbReference type="PANTHER" id="PTHR34933">
    <property type="entry name" value="FLAGELLAR L-RING PROTEIN"/>
    <property type="match status" value="1"/>
</dbReference>
<keyword evidence="9 11" id="KW-0998">Cell outer membrane</keyword>
<reference evidence="12 13" key="1">
    <citation type="submission" date="2019-07" db="EMBL/GenBank/DDBJ databases">
        <title>Draft genome for Aliikangiella sp. M105.</title>
        <authorList>
            <person name="Wang G."/>
        </authorList>
    </citation>
    <scope>NUCLEOTIDE SEQUENCE [LARGE SCALE GENOMIC DNA]</scope>
    <source>
        <strain evidence="12 13">M105</strain>
    </source>
</reference>
<keyword evidence="7" id="KW-0564">Palmitate</keyword>
<protein>
    <recommendedName>
        <fullName evidence="11">Flagellar L-ring protein</fullName>
    </recommendedName>
    <alternativeName>
        <fullName evidence="11">Basal body L-ring protein</fullName>
    </alternativeName>
</protein>
<gene>
    <name evidence="11 12" type="primary">flgH</name>
    <name evidence="12" type="ORF">FLL46_20935</name>
</gene>
<evidence type="ECO:0000256" key="7">
    <source>
        <dbReference type="ARBA" id="ARBA00023139"/>
    </source>
</evidence>
<comment type="similarity">
    <text evidence="3 11">Belongs to the FlgH family.</text>
</comment>
<evidence type="ECO:0000256" key="6">
    <source>
        <dbReference type="ARBA" id="ARBA00023136"/>
    </source>
</evidence>
<evidence type="ECO:0000256" key="11">
    <source>
        <dbReference type="HAMAP-Rule" id="MF_00415"/>
    </source>
</evidence>
<dbReference type="GO" id="GO:0071973">
    <property type="term" value="P:bacterial-type flagellum-dependent cell motility"/>
    <property type="evidence" value="ECO:0007669"/>
    <property type="project" value="InterPro"/>
</dbReference>
<dbReference type="AlphaFoldDB" id="A0A545U5X1"/>
<keyword evidence="5 11" id="KW-0732">Signal</keyword>
<comment type="subcellular location">
    <subcellularLocation>
        <location evidence="11">Cell outer membrane</location>
        <topology evidence="11">Lipid-anchor</topology>
    </subcellularLocation>
    <subcellularLocation>
        <location evidence="11">Bacterial flagellum basal body</location>
    </subcellularLocation>
    <subcellularLocation>
        <location evidence="2">Membrane</location>
        <topology evidence="2">Lipid-anchor</topology>
    </subcellularLocation>
</comment>
<organism evidence="12 13">
    <name type="scientific">Aliikangiella coralliicola</name>
    <dbReference type="NCBI Taxonomy" id="2592383"/>
    <lineage>
        <taxon>Bacteria</taxon>
        <taxon>Pseudomonadati</taxon>
        <taxon>Pseudomonadota</taxon>
        <taxon>Gammaproteobacteria</taxon>
        <taxon>Oceanospirillales</taxon>
        <taxon>Pleioneaceae</taxon>
        <taxon>Aliikangiella</taxon>
    </lineage>
</organism>
<evidence type="ECO:0000256" key="1">
    <source>
        <dbReference type="ARBA" id="ARBA00002591"/>
    </source>
</evidence>
<accession>A0A545U5X1</accession>
<name>A0A545U5X1_9GAMM</name>
<dbReference type="Pfam" id="PF02107">
    <property type="entry name" value="FlgH"/>
    <property type="match status" value="1"/>
</dbReference>
<proteinExistence type="inferred from homology"/>
<keyword evidence="8 11" id="KW-0975">Bacterial flagellum</keyword>
<dbReference type="PROSITE" id="PS51257">
    <property type="entry name" value="PROKAR_LIPOPROTEIN"/>
    <property type="match status" value="1"/>
</dbReference>
<evidence type="ECO:0000256" key="5">
    <source>
        <dbReference type="ARBA" id="ARBA00022729"/>
    </source>
</evidence>
<dbReference type="GO" id="GO:0003774">
    <property type="term" value="F:cytoskeletal motor activity"/>
    <property type="evidence" value="ECO:0007669"/>
    <property type="project" value="InterPro"/>
</dbReference>
<dbReference type="Proteomes" id="UP000315439">
    <property type="component" value="Unassembled WGS sequence"/>
</dbReference>
<evidence type="ECO:0000313" key="13">
    <source>
        <dbReference type="Proteomes" id="UP000315439"/>
    </source>
</evidence>
<keyword evidence="12" id="KW-0966">Cell projection</keyword>
<keyword evidence="12" id="KW-0282">Flagellum</keyword>
<keyword evidence="12" id="KW-0969">Cilium</keyword>
<comment type="caution">
    <text evidence="12">The sequence shown here is derived from an EMBL/GenBank/DDBJ whole genome shotgun (WGS) entry which is preliminary data.</text>
</comment>